<keyword evidence="3" id="KW-0560">Oxidoreductase</keyword>
<feature type="domain" description="D-isomer specific 2-hydroxyacid dehydrogenase NAD-binding" evidence="5">
    <location>
        <begin position="111"/>
        <end position="298"/>
    </location>
</feature>
<sequence length="330" mass="36231">MKVLCYGVRDVELPFFEKLNESFGFELKCIPELLNDETVHAADGCETVMLRGNCPADRKNLEIYKNYGVKYVLTRTVGYNHIDLDAAKELGLKVAYVPFYSPNAIGELALTLAMMLVRHTAYTVARTHEGNFIADNFMFSPEIRNSTVGIVGLGKIGLTTAKLFKGLGARVLSYDAFPKEGVDDIVEQVSFEQLIAESDVISLHCPYSAATGTVITADVISKMKKGAILVNTARGELHDVKAVIAALESGQLAGFGADVLEGEASFFYKDLQNSEIENADLKKLMDLYPRVLITPHIGSYTDEAVTNMVETSYENLQEFIETGSSKNQLA</sequence>
<dbReference type="InParanoid" id="A0A5R8QGX5"/>
<evidence type="ECO:0000313" key="7">
    <source>
        <dbReference type="Proteomes" id="UP000306912"/>
    </source>
</evidence>
<accession>A0A5R8QGX5</accession>
<dbReference type="PANTHER" id="PTHR43026">
    <property type="entry name" value="2-HYDROXYACID DEHYDROGENASE HOMOLOG 1-RELATED"/>
    <property type="match status" value="1"/>
</dbReference>
<evidence type="ECO:0000256" key="1">
    <source>
        <dbReference type="ARBA" id="ARBA00005854"/>
    </source>
</evidence>
<evidence type="ECO:0000256" key="3">
    <source>
        <dbReference type="RuleBase" id="RU003719"/>
    </source>
</evidence>
<evidence type="ECO:0000259" key="5">
    <source>
        <dbReference type="Pfam" id="PF02826"/>
    </source>
</evidence>
<keyword evidence="2" id="KW-0520">NAD</keyword>
<dbReference type="GO" id="GO:0051287">
    <property type="term" value="F:NAD binding"/>
    <property type="evidence" value="ECO:0007669"/>
    <property type="project" value="InterPro"/>
</dbReference>
<dbReference type="Gene3D" id="3.40.50.720">
    <property type="entry name" value="NAD(P)-binding Rossmann-like Domain"/>
    <property type="match status" value="2"/>
</dbReference>
<dbReference type="RefSeq" id="WP_138189873.1">
    <property type="nucleotide sequence ID" value="NZ_VBWP01000001.1"/>
</dbReference>
<evidence type="ECO:0000259" key="4">
    <source>
        <dbReference type="Pfam" id="PF00389"/>
    </source>
</evidence>
<dbReference type="Proteomes" id="UP000306912">
    <property type="component" value="Unassembled WGS sequence"/>
</dbReference>
<dbReference type="Pfam" id="PF00389">
    <property type="entry name" value="2-Hacid_dh"/>
    <property type="match status" value="1"/>
</dbReference>
<proteinExistence type="inferred from homology"/>
<dbReference type="InterPro" id="IPR036291">
    <property type="entry name" value="NAD(P)-bd_dom_sf"/>
</dbReference>
<comment type="caution">
    <text evidence="6">The sequence shown here is derived from an EMBL/GenBank/DDBJ whole genome shotgun (WGS) entry which is preliminary data.</text>
</comment>
<dbReference type="EMBL" id="VBWP01000001">
    <property type="protein sequence ID" value="TLG77265.1"/>
    <property type="molecule type" value="Genomic_DNA"/>
</dbReference>
<feature type="domain" description="D-isomer specific 2-hydroxyacid dehydrogenase catalytic" evidence="4">
    <location>
        <begin position="8"/>
        <end position="328"/>
    </location>
</feature>
<dbReference type="Pfam" id="PF02826">
    <property type="entry name" value="2-Hacid_dh_C"/>
    <property type="match status" value="1"/>
</dbReference>
<dbReference type="InterPro" id="IPR006139">
    <property type="entry name" value="D-isomer_2_OHA_DH_cat_dom"/>
</dbReference>
<dbReference type="InterPro" id="IPR058205">
    <property type="entry name" value="D-LDH-like"/>
</dbReference>
<organism evidence="6 7">
    <name type="scientific">Culicoidibacter larvae</name>
    <dbReference type="NCBI Taxonomy" id="2579976"/>
    <lineage>
        <taxon>Bacteria</taxon>
        <taxon>Bacillati</taxon>
        <taxon>Bacillota</taxon>
        <taxon>Culicoidibacteria</taxon>
        <taxon>Culicoidibacterales</taxon>
        <taxon>Culicoidibacteraceae</taxon>
        <taxon>Culicoidibacter</taxon>
    </lineage>
</organism>
<dbReference type="SUPFAM" id="SSF52283">
    <property type="entry name" value="Formate/glycerate dehydrogenase catalytic domain-like"/>
    <property type="match status" value="1"/>
</dbReference>
<dbReference type="FunCoup" id="A0A5R8QGX5">
    <property type="interactions" value="170"/>
</dbReference>
<dbReference type="OrthoDB" id="9805416at2"/>
<dbReference type="InterPro" id="IPR006140">
    <property type="entry name" value="D-isomer_DH_NAD-bd"/>
</dbReference>
<keyword evidence="7" id="KW-1185">Reference proteome</keyword>
<dbReference type="AlphaFoldDB" id="A0A5R8QGX5"/>
<dbReference type="CDD" id="cd12184">
    <property type="entry name" value="HGDH_like"/>
    <property type="match status" value="1"/>
</dbReference>
<name>A0A5R8QGX5_9FIRM</name>
<dbReference type="GO" id="GO:0008720">
    <property type="term" value="F:D-lactate dehydrogenase (NAD+) activity"/>
    <property type="evidence" value="ECO:0007669"/>
    <property type="project" value="TreeGrafter"/>
</dbReference>
<dbReference type="PROSITE" id="PS00065">
    <property type="entry name" value="D_2_HYDROXYACID_DH_1"/>
    <property type="match status" value="1"/>
</dbReference>
<comment type="similarity">
    <text evidence="1 3">Belongs to the D-isomer specific 2-hydroxyacid dehydrogenase family.</text>
</comment>
<dbReference type="InterPro" id="IPR029752">
    <property type="entry name" value="D-isomer_DH_CS1"/>
</dbReference>
<evidence type="ECO:0000313" key="6">
    <source>
        <dbReference type="EMBL" id="TLG77265.1"/>
    </source>
</evidence>
<dbReference type="SUPFAM" id="SSF51735">
    <property type="entry name" value="NAD(P)-binding Rossmann-fold domains"/>
    <property type="match status" value="1"/>
</dbReference>
<protein>
    <submittedName>
        <fullName evidence="6">Lactate dehydrogenase</fullName>
    </submittedName>
</protein>
<gene>
    <name evidence="6" type="ORF">FEZ08_01220</name>
</gene>
<reference evidence="6 7" key="1">
    <citation type="submission" date="2019-05" db="EMBL/GenBank/DDBJ databases">
        <title>Culicoidintestinum kansasii gen. nov., sp. nov. from the gastrointestinal tract of the biting midge, Culicoides sonorensis.</title>
        <authorList>
            <person name="Neupane S."/>
            <person name="Ghosh A."/>
            <person name="Gunther S."/>
            <person name="Martin K."/>
            <person name="Zurek L."/>
        </authorList>
    </citation>
    <scope>NUCLEOTIDE SEQUENCE [LARGE SCALE GENOMIC DNA]</scope>
    <source>
        <strain evidence="6 7">CS-1</strain>
    </source>
</reference>
<dbReference type="PANTHER" id="PTHR43026:SF1">
    <property type="entry name" value="2-HYDROXYACID DEHYDROGENASE HOMOLOG 1-RELATED"/>
    <property type="match status" value="1"/>
</dbReference>
<evidence type="ECO:0000256" key="2">
    <source>
        <dbReference type="ARBA" id="ARBA00023027"/>
    </source>
</evidence>